<feature type="transmembrane region" description="Helical" evidence="15">
    <location>
        <begin position="187"/>
        <end position="207"/>
    </location>
</feature>
<dbReference type="SUPFAM" id="SSF81324">
    <property type="entry name" value="Voltage-gated potassium channels"/>
    <property type="match status" value="1"/>
</dbReference>
<dbReference type="GO" id="GO:0005509">
    <property type="term" value="F:calcium ion binding"/>
    <property type="evidence" value="ECO:0007669"/>
    <property type="project" value="InterPro"/>
</dbReference>
<evidence type="ECO:0000256" key="10">
    <source>
        <dbReference type="ARBA" id="ARBA00022989"/>
    </source>
</evidence>
<keyword evidence="8" id="KW-0106">Calcium</keyword>
<dbReference type="OrthoDB" id="541396at2759"/>
<reference evidence="17" key="1">
    <citation type="submission" date="2020-12" db="EMBL/GenBank/DDBJ databases">
        <authorList>
            <person name="Iha C."/>
        </authorList>
    </citation>
    <scope>NUCLEOTIDE SEQUENCE</scope>
</reference>
<evidence type="ECO:0000256" key="6">
    <source>
        <dbReference type="ARBA" id="ARBA00022692"/>
    </source>
</evidence>
<feature type="transmembrane region" description="Helical" evidence="15">
    <location>
        <begin position="539"/>
        <end position="557"/>
    </location>
</feature>
<evidence type="ECO:0000313" key="18">
    <source>
        <dbReference type="Proteomes" id="UP000708148"/>
    </source>
</evidence>
<feature type="transmembrane region" description="Helical" evidence="15">
    <location>
        <begin position="692"/>
        <end position="716"/>
    </location>
</feature>
<keyword evidence="18" id="KW-1185">Reference proteome</keyword>
<comment type="subunit">
    <text evidence="3">Homodimer.</text>
</comment>
<dbReference type="InterPro" id="IPR011992">
    <property type="entry name" value="EF-hand-dom_pair"/>
</dbReference>
<feature type="transmembrane region" description="Helical" evidence="15">
    <location>
        <begin position="315"/>
        <end position="337"/>
    </location>
</feature>
<dbReference type="GO" id="GO:0005245">
    <property type="term" value="F:voltage-gated calcium channel activity"/>
    <property type="evidence" value="ECO:0007669"/>
    <property type="project" value="InterPro"/>
</dbReference>
<dbReference type="Gene3D" id="1.10.238.10">
    <property type="entry name" value="EF-hand"/>
    <property type="match status" value="1"/>
</dbReference>
<comment type="similarity">
    <text evidence="2">Belongs to the calcium channel alpha-1 subunit (TC 1.A.1.11) family. Two pore calcium channel subfamily.</text>
</comment>
<evidence type="ECO:0000256" key="7">
    <source>
        <dbReference type="ARBA" id="ARBA00022737"/>
    </source>
</evidence>
<keyword evidence="13" id="KW-0407">Ion channel</keyword>
<dbReference type="GO" id="GO:0034702">
    <property type="term" value="C:monoatomic ion channel complex"/>
    <property type="evidence" value="ECO:0007669"/>
    <property type="project" value="UniProtKB-KW"/>
</dbReference>
<evidence type="ECO:0000256" key="14">
    <source>
        <dbReference type="SAM" id="MobiDB-lite"/>
    </source>
</evidence>
<feature type="region of interest" description="Disordered" evidence="14">
    <location>
        <begin position="794"/>
        <end position="827"/>
    </location>
</feature>
<dbReference type="InterPro" id="IPR027359">
    <property type="entry name" value="Volt_channel_dom_sf"/>
</dbReference>
<evidence type="ECO:0000256" key="15">
    <source>
        <dbReference type="SAM" id="Phobius"/>
    </source>
</evidence>
<feature type="transmembrane region" description="Helical" evidence="15">
    <location>
        <begin position="157"/>
        <end position="175"/>
    </location>
</feature>
<dbReference type="PANTHER" id="PTHR46988">
    <property type="entry name" value="TWO PORE CALCIUM CHANNEL PROTEIN 1"/>
    <property type="match status" value="1"/>
</dbReference>
<feature type="transmembrane region" description="Helical" evidence="15">
    <location>
        <begin position="278"/>
        <end position="295"/>
    </location>
</feature>
<dbReference type="Pfam" id="PF00520">
    <property type="entry name" value="Ion_trans"/>
    <property type="match status" value="2"/>
</dbReference>
<keyword evidence="5" id="KW-0107">Calcium channel</keyword>
<evidence type="ECO:0000259" key="16">
    <source>
        <dbReference type="PROSITE" id="PS50222"/>
    </source>
</evidence>
<keyword evidence="5" id="KW-0109">Calcium transport</keyword>
<keyword evidence="10 15" id="KW-1133">Transmembrane helix</keyword>
<accession>A0A8S1IYF8</accession>
<dbReference type="PANTHER" id="PTHR46988:SF2">
    <property type="entry name" value="TWO PORE CALCIUM CHANNEL PROTEIN 1"/>
    <property type="match status" value="1"/>
</dbReference>
<feature type="domain" description="EF-hand" evidence="16">
    <location>
        <begin position="396"/>
        <end position="431"/>
    </location>
</feature>
<feature type="transmembrane region" description="Helical" evidence="15">
    <location>
        <begin position="93"/>
        <end position="113"/>
    </location>
</feature>
<evidence type="ECO:0000256" key="13">
    <source>
        <dbReference type="ARBA" id="ARBA00023303"/>
    </source>
</evidence>
<feature type="transmembrane region" description="Helical" evidence="15">
    <location>
        <begin position="468"/>
        <end position="489"/>
    </location>
</feature>
<evidence type="ECO:0000313" key="17">
    <source>
        <dbReference type="EMBL" id="CAD7699043.1"/>
    </source>
</evidence>
<dbReference type="SUPFAM" id="SSF47473">
    <property type="entry name" value="EF-hand"/>
    <property type="match status" value="1"/>
</dbReference>
<evidence type="ECO:0000256" key="2">
    <source>
        <dbReference type="ARBA" id="ARBA00009286"/>
    </source>
</evidence>
<evidence type="ECO:0000256" key="3">
    <source>
        <dbReference type="ARBA" id="ARBA00011738"/>
    </source>
</evidence>
<keyword evidence="11" id="KW-0406">Ion transport</keyword>
<feature type="compositionally biased region" description="Gly residues" evidence="14">
    <location>
        <begin position="888"/>
        <end position="904"/>
    </location>
</feature>
<comment type="subcellular location">
    <subcellularLocation>
        <location evidence="1">Membrane</location>
        <topology evidence="1">Multi-pass membrane protein</topology>
    </subcellularLocation>
</comment>
<dbReference type="PROSITE" id="PS00018">
    <property type="entry name" value="EF_HAND_1"/>
    <property type="match status" value="1"/>
</dbReference>
<evidence type="ECO:0000256" key="5">
    <source>
        <dbReference type="ARBA" id="ARBA00022673"/>
    </source>
</evidence>
<sequence>MAPTAETVPLLLDADDDVATETSNARSAWRVGEDHTGVSGGRRFRLLPRRDRISVLREYFEQKHRVQRASRYMEDAFYGVKRVHPMQTQEAQWWYILHLRVSYVMTAVVWAYVLLTFFEEPVWCERMKEKTGEEPCRVHNGLYPVFNIPFLTRTADMLLELFFLCTLSFSLYLMSRAYGRQLYDDKLNVAYAALLGLAFLDFLWAYATPVTWFRLAPYIRIAILTVKQQEIQGQLLVIYRILPAFGSICFLFFLFLFLFAWCGCIMFTDESMKIEKEIFFPNLWEAMYTLMIFLTTNNSPNMFQPAFKINRWAMLYYAVFALVVLFFGLNMITAIIYKEYNSSRERDGKMRMANREENLREAFKLLVDKDNGNRIDSKKIMEVFWDMNNNAEMDYIAEDSAKLLFAAADSDGDNMLDEIEFMALCDVLRVRFEEVKPLRTLETRFPQWSKVEWFMDACKFVNSQHFEWIIDFLLMLNAIFVALETSQPLGFKGLPQGSNPYANVIEQVFSFLFVCEVVVKVMAKSWRGYWSSAGNKFDFLITVATVLASLYVYYPNAFNNSNLIKWFQVLRVLRAVRFLARMEGFRAICATFGKMLAPAARLLKVLFLIMFVFSALGMQIFGGRLTRDPDSKYYTMLKQDAPDFTFPDDRYDFISLNFNDMWGGYTTLLVFLVANNWDVLVEGYVSVTSLWLRLYFVAFHFLGVYLCLNIVTSFIIDTAMEFYSENEETGNEGDSVAGAADGASNAAVFEAETVTGTVTGLKGKYRAVVANKGELTKGAREIMNRIVHSKSMSRMADEESGVVDPYDENISRREGEGSGGASSSDAYASNLPCSYSAPDTARLLAEAGKEASGVHSEALKTELSLKVEDNIQGAGGRAEIEPAKGPAASGGMGADGYSTAGGLGQDPAGLSKPPLPAAARDVQP</sequence>
<keyword evidence="4" id="KW-0813">Transport</keyword>
<dbReference type="PROSITE" id="PS50222">
    <property type="entry name" value="EF_HAND_2"/>
    <property type="match status" value="1"/>
</dbReference>
<evidence type="ECO:0000256" key="8">
    <source>
        <dbReference type="ARBA" id="ARBA00022837"/>
    </source>
</evidence>
<dbReference type="InterPro" id="IPR044581">
    <property type="entry name" value="TPC1_plant"/>
</dbReference>
<evidence type="ECO:0000256" key="1">
    <source>
        <dbReference type="ARBA" id="ARBA00004141"/>
    </source>
</evidence>
<dbReference type="InterPro" id="IPR018247">
    <property type="entry name" value="EF_Hand_1_Ca_BS"/>
</dbReference>
<feature type="region of interest" description="Disordered" evidence="14">
    <location>
        <begin position="874"/>
        <end position="924"/>
    </location>
</feature>
<dbReference type="AlphaFoldDB" id="A0A8S1IYF8"/>
<feature type="transmembrane region" description="Helical" evidence="15">
    <location>
        <begin position="601"/>
        <end position="621"/>
    </location>
</feature>
<evidence type="ECO:0000256" key="11">
    <source>
        <dbReference type="ARBA" id="ARBA00023065"/>
    </source>
</evidence>
<feature type="transmembrane region" description="Helical" evidence="15">
    <location>
        <begin position="244"/>
        <end position="266"/>
    </location>
</feature>
<gene>
    <name evidence="17" type="ORF">OSTQU699_LOCUS4402</name>
</gene>
<comment type="caution">
    <text evidence="17">The sequence shown here is derived from an EMBL/GenBank/DDBJ whole genome shotgun (WGS) entry which is preliminary data.</text>
</comment>
<dbReference type="Gene3D" id="1.10.287.70">
    <property type="match status" value="2"/>
</dbReference>
<dbReference type="InterPro" id="IPR002048">
    <property type="entry name" value="EF_hand_dom"/>
</dbReference>
<dbReference type="EMBL" id="CAJHUC010000946">
    <property type="protein sequence ID" value="CAD7699043.1"/>
    <property type="molecule type" value="Genomic_DNA"/>
</dbReference>
<evidence type="ECO:0000256" key="9">
    <source>
        <dbReference type="ARBA" id="ARBA00022882"/>
    </source>
</evidence>
<keyword evidence="9" id="KW-0851">Voltage-gated channel</keyword>
<dbReference type="Proteomes" id="UP000708148">
    <property type="component" value="Unassembled WGS sequence"/>
</dbReference>
<keyword evidence="6 15" id="KW-0812">Transmembrane</keyword>
<keyword evidence="12 15" id="KW-0472">Membrane</keyword>
<feature type="transmembrane region" description="Helical" evidence="15">
    <location>
        <begin position="662"/>
        <end position="680"/>
    </location>
</feature>
<evidence type="ECO:0000256" key="4">
    <source>
        <dbReference type="ARBA" id="ARBA00022448"/>
    </source>
</evidence>
<name>A0A8S1IYF8_9CHLO</name>
<proteinExistence type="inferred from homology"/>
<protein>
    <recommendedName>
        <fullName evidence="16">EF-hand domain-containing protein</fullName>
    </recommendedName>
</protein>
<dbReference type="Gene3D" id="1.20.120.350">
    <property type="entry name" value="Voltage-gated potassium channels. Chain C"/>
    <property type="match status" value="1"/>
</dbReference>
<feature type="compositionally biased region" description="Acidic residues" evidence="14">
    <location>
        <begin position="798"/>
        <end position="807"/>
    </location>
</feature>
<organism evidence="17 18">
    <name type="scientific">Ostreobium quekettii</name>
    <dbReference type="NCBI Taxonomy" id="121088"/>
    <lineage>
        <taxon>Eukaryota</taxon>
        <taxon>Viridiplantae</taxon>
        <taxon>Chlorophyta</taxon>
        <taxon>core chlorophytes</taxon>
        <taxon>Ulvophyceae</taxon>
        <taxon>TCBD clade</taxon>
        <taxon>Bryopsidales</taxon>
        <taxon>Ostreobineae</taxon>
        <taxon>Ostreobiaceae</taxon>
        <taxon>Ostreobium</taxon>
    </lineage>
</organism>
<evidence type="ECO:0000256" key="12">
    <source>
        <dbReference type="ARBA" id="ARBA00023136"/>
    </source>
</evidence>
<dbReference type="InterPro" id="IPR005821">
    <property type="entry name" value="Ion_trans_dom"/>
</dbReference>
<keyword evidence="7" id="KW-0677">Repeat</keyword>